<evidence type="ECO:0000313" key="3">
    <source>
        <dbReference type="Proteomes" id="UP000231409"/>
    </source>
</evidence>
<gene>
    <name evidence="2" type="ORF">CLH61_02490</name>
</gene>
<dbReference type="AlphaFoldDB" id="A0A2G1UQS7"/>
<dbReference type="EMBL" id="NTFH01000003">
    <property type="protein sequence ID" value="PHQ16856.1"/>
    <property type="molecule type" value="Genomic_DNA"/>
</dbReference>
<protein>
    <recommendedName>
        <fullName evidence="1">RES domain-containing protein</fullName>
    </recommendedName>
</protein>
<name>A0A2G1UQS7_9GAMM</name>
<feature type="domain" description="RES" evidence="1">
    <location>
        <begin position="68"/>
        <end position="218"/>
    </location>
</feature>
<accession>A0A2G1UQS7</accession>
<evidence type="ECO:0000259" key="1">
    <source>
        <dbReference type="SMART" id="SM00953"/>
    </source>
</evidence>
<dbReference type="Pfam" id="PF08808">
    <property type="entry name" value="RES"/>
    <property type="match status" value="1"/>
</dbReference>
<comment type="caution">
    <text evidence="2">The sequence shown here is derived from an EMBL/GenBank/DDBJ whole genome shotgun (WGS) entry which is preliminary data.</text>
</comment>
<dbReference type="Proteomes" id="UP000231409">
    <property type="component" value="Unassembled WGS sequence"/>
</dbReference>
<proteinExistence type="predicted"/>
<dbReference type="InterPro" id="IPR014914">
    <property type="entry name" value="RES_dom"/>
</dbReference>
<dbReference type="SMART" id="SM00953">
    <property type="entry name" value="RES"/>
    <property type="match status" value="1"/>
</dbReference>
<keyword evidence="3" id="KW-1185">Reference proteome</keyword>
<organism evidence="2 3">
    <name type="scientific">Marinobacter profundi</name>
    <dbReference type="NCBI Taxonomy" id="2666256"/>
    <lineage>
        <taxon>Bacteria</taxon>
        <taxon>Pseudomonadati</taxon>
        <taxon>Pseudomonadota</taxon>
        <taxon>Gammaproteobacteria</taxon>
        <taxon>Pseudomonadales</taxon>
        <taxon>Marinobacteraceae</taxon>
        <taxon>Marinobacter</taxon>
    </lineage>
</organism>
<sequence length="264" mass="30121">MNYRERVTEHLTALQGAVFRVVESQEEIATTRLVDNIQEQMRLEELLEGSKPALPPKTEKLHYLLSTPFRYPPLKYGSRFGRSFEPSLFYGAMSVDTALAETAYYRFVFLSHLETPFPRPLTTLHTLFSVRIRTAKGIRLQEEAWRDLHEVLTDPVSYRESQALGTDMRRAGVEAFQFLSARARQAGLYQLPFEVCQGVEGINAALFSPRPFSDKQPRSRQRLIVVSGQETVSMSLAGEDGHKRGVDFHRHVFLVDGNFPQPAF</sequence>
<evidence type="ECO:0000313" key="2">
    <source>
        <dbReference type="EMBL" id="PHQ16856.1"/>
    </source>
</evidence>
<reference evidence="2 3" key="1">
    <citation type="submission" date="2017-09" db="EMBL/GenBank/DDBJ databases">
        <title>The draft genome sequences of Marinobacter sp. PWS21.</title>
        <authorList>
            <person name="Cao J."/>
        </authorList>
    </citation>
    <scope>NUCLEOTIDE SEQUENCE [LARGE SCALE GENOMIC DNA]</scope>
    <source>
        <strain evidence="2 3">PWS21</strain>
    </source>
</reference>
<dbReference type="RefSeq" id="WP_099613107.1">
    <property type="nucleotide sequence ID" value="NZ_KZ319367.1"/>
</dbReference>